<dbReference type="EMBL" id="AGEI01000026">
    <property type="protein sequence ID" value="EHR32645.1"/>
    <property type="molecule type" value="Genomic_DNA"/>
</dbReference>
<proteinExistence type="predicted"/>
<reference evidence="2 3" key="1">
    <citation type="submission" date="2012-01" db="EMBL/GenBank/DDBJ databases">
        <title>The Genome Sequence of Helcococcus kunzii ATCC 51366.</title>
        <authorList>
            <consortium name="The Broad Institute Genome Sequencing Platform"/>
            <person name="Earl A."/>
            <person name="Ward D."/>
            <person name="Feldgarden M."/>
            <person name="Gevers D."/>
            <person name="Huys G."/>
            <person name="Young S.K."/>
            <person name="Zeng Q."/>
            <person name="Gargeya S."/>
            <person name="Fitzgerald M."/>
            <person name="Haas B."/>
            <person name="Abouelleil A."/>
            <person name="Alvarado L."/>
            <person name="Arachchi H.M."/>
            <person name="Berlin A."/>
            <person name="Chapman S.B."/>
            <person name="Gearin G."/>
            <person name="Goldberg J."/>
            <person name="Griggs A."/>
            <person name="Gujja S."/>
            <person name="Hansen M."/>
            <person name="Heiman D."/>
            <person name="Howarth C."/>
            <person name="Larimer J."/>
            <person name="Lui A."/>
            <person name="MacDonald P.J.P."/>
            <person name="McCowen C."/>
            <person name="Montmayeur A."/>
            <person name="Murphy C."/>
            <person name="Neiman D."/>
            <person name="Pearson M."/>
            <person name="Priest M."/>
            <person name="Roberts A."/>
            <person name="Saif S."/>
            <person name="Shea T."/>
            <person name="Sisk P."/>
            <person name="Stolte C."/>
            <person name="Sykes S."/>
            <person name="Wortman J."/>
            <person name="Nusbaum C."/>
            <person name="Birren B."/>
        </authorList>
    </citation>
    <scope>NUCLEOTIDE SEQUENCE [LARGE SCALE GENOMIC DNA]</scope>
    <source>
        <strain evidence="2 3">ATCC 51366</strain>
    </source>
</reference>
<dbReference type="HOGENOM" id="CLU_1382459_0_0_9"/>
<gene>
    <name evidence="2" type="ORF">HMPREF9709_01447</name>
</gene>
<accession>H3NQ36</accession>
<protein>
    <recommendedName>
        <fullName evidence="1">Putative amidase domain-containing protein</fullName>
    </recommendedName>
</protein>
<comment type="caution">
    <text evidence="2">The sequence shown here is derived from an EMBL/GenBank/DDBJ whole genome shotgun (WGS) entry which is preliminary data.</text>
</comment>
<dbReference type="PATRIC" id="fig|883114.3.peg.1442"/>
<evidence type="ECO:0000313" key="2">
    <source>
        <dbReference type="EMBL" id="EHR32645.1"/>
    </source>
</evidence>
<feature type="domain" description="Putative amidase" evidence="1">
    <location>
        <begin position="102"/>
        <end position="191"/>
    </location>
</feature>
<sequence>MDNNVNAFIVDNVFDEIGGFDIQIWTNESDELENISNDMPMMMKSSKLKKEKLTPIVLEEKAKELINKINEIYKEENKMVDKEGLEFKKANLAIPLRATRINKTAVKNYARNNYNKVKPASGGAGVPYFDFATIKDSFDCTNFVSHALLAGGARPKYSSNGWYYRKLSDRTSSWSGVIALHDYLVNSSSGLRGKSYA</sequence>
<evidence type="ECO:0000259" key="1">
    <source>
        <dbReference type="Pfam" id="PF12671"/>
    </source>
</evidence>
<name>H3NQ36_9FIRM</name>
<evidence type="ECO:0000313" key="3">
    <source>
        <dbReference type="Proteomes" id="UP000004191"/>
    </source>
</evidence>
<dbReference type="eggNOG" id="ENOG50335T6">
    <property type="taxonomic scope" value="Bacteria"/>
</dbReference>
<dbReference type="AlphaFoldDB" id="H3NQ36"/>
<organism evidence="2 3">
    <name type="scientific">Helcococcus kunzii ATCC 51366</name>
    <dbReference type="NCBI Taxonomy" id="883114"/>
    <lineage>
        <taxon>Bacteria</taxon>
        <taxon>Bacillati</taxon>
        <taxon>Bacillota</taxon>
        <taxon>Tissierellia</taxon>
        <taxon>Tissierellales</taxon>
        <taxon>Peptoniphilaceae</taxon>
        <taxon>Helcococcus</taxon>
    </lineage>
</organism>
<dbReference type="InterPro" id="IPR024301">
    <property type="entry name" value="Amidase_6"/>
</dbReference>
<dbReference type="Proteomes" id="UP000004191">
    <property type="component" value="Unassembled WGS sequence"/>
</dbReference>
<keyword evidence="3" id="KW-1185">Reference proteome</keyword>
<dbReference type="Pfam" id="PF12671">
    <property type="entry name" value="Amidase_6"/>
    <property type="match status" value="1"/>
</dbReference>